<sequence length="111" mass="12768">MYEVGMYTIEKIKENIGDSYFWASGDEITDRCRYIANIVVSKRDSTGPSSLHLIASRVLEVANSSTIARVVHDSLRRSALTMYYADHMDKIQRSQQNLNKYYNEIPGGEQW</sequence>
<proteinExistence type="predicted"/>
<evidence type="ECO:0000313" key="1">
    <source>
        <dbReference type="EMBL" id="CAD7204095.1"/>
    </source>
</evidence>
<dbReference type="AlphaFoldDB" id="A0A7R8VSP7"/>
<reference evidence="1" key="1">
    <citation type="submission" date="2020-11" db="EMBL/GenBank/DDBJ databases">
        <authorList>
            <person name="Tran Van P."/>
        </authorList>
    </citation>
    <scope>NUCLEOTIDE SEQUENCE</scope>
</reference>
<gene>
    <name evidence="1" type="ORF">TDIB3V08_LOCUS10257</name>
</gene>
<accession>A0A7R8VSP7</accession>
<organism evidence="1">
    <name type="scientific">Timema douglasi</name>
    <name type="common">Walking stick</name>
    <dbReference type="NCBI Taxonomy" id="61478"/>
    <lineage>
        <taxon>Eukaryota</taxon>
        <taxon>Metazoa</taxon>
        <taxon>Ecdysozoa</taxon>
        <taxon>Arthropoda</taxon>
        <taxon>Hexapoda</taxon>
        <taxon>Insecta</taxon>
        <taxon>Pterygota</taxon>
        <taxon>Neoptera</taxon>
        <taxon>Polyneoptera</taxon>
        <taxon>Phasmatodea</taxon>
        <taxon>Timematodea</taxon>
        <taxon>Timematoidea</taxon>
        <taxon>Timematidae</taxon>
        <taxon>Timema</taxon>
    </lineage>
</organism>
<name>A0A7R8VSP7_TIMDO</name>
<protein>
    <submittedName>
        <fullName evidence="1">Uncharacterized protein</fullName>
    </submittedName>
</protein>
<dbReference type="EMBL" id="OA571645">
    <property type="protein sequence ID" value="CAD7204095.1"/>
    <property type="molecule type" value="Genomic_DNA"/>
</dbReference>